<dbReference type="EMBL" id="KV453851">
    <property type="protein sequence ID" value="ODV85882.1"/>
    <property type="molecule type" value="Genomic_DNA"/>
</dbReference>
<sequence length="227" mass="25804">MAFFKISFSLPDESGTFSKVSIAGTFNSWSSSENELSYDPLVKQWATTLTFPTDTYKIDDKIFYKFVINDQDWVCNESNDMEADLATSINNNVIKLSEKYLVEETSTDSNISSSWIDVPRESGASDTSHLQKTVEDANTQLREEYEQLESELQSSEKDSNSTDNSVQCSPLQTSSAKDNSNNNNSQNYYSWLLSLARLLDSIKWFFRYYLVSLFDTKKPKSKSSSTS</sequence>
<feature type="region of interest" description="Disordered" evidence="1">
    <location>
        <begin position="146"/>
        <end position="180"/>
    </location>
</feature>
<reference evidence="3" key="1">
    <citation type="submission" date="2016-04" db="EMBL/GenBank/DDBJ databases">
        <title>Comparative genomics of biotechnologically important yeasts.</title>
        <authorList>
            <consortium name="DOE Joint Genome Institute"/>
            <person name="Riley R."/>
            <person name="Haridas S."/>
            <person name="Wolfe K.H."/>
            <person name="Lopes M.R."/>
            <person name="Hittinger C.T."/>
            <person name="Goker M."/>
            <person name="Salamov A."/>
            <person name="Wisecaver J."/>
            <person name="Long T.M."/>
            <person name="Aerts A.L."/>
            <person name="Barry K."/>
            <person name="Choi C."/>
            <person name="Clum A."/>
            <person name="Coughlan A.Y."/>
            <person name="Deshpande S."/>
            <person name="Douglass A.P."/>
            <person name="Hanson S.J."/>
            <person name="Klenk H.-P."/>
            <person name="Labutti K."/>
            <person name="Lapidus A."/>
            <person name="Lindquist E."/>
            <person name="Lipzen A."/>
            <person name="Meier-Kolthoff J.P."/>
            <person name="Ohm R.A."/>
            <person name="Otillar R.P."/>
            <person name="Pangilinan J."/>
            <person name="Peng Y."/>
            <person name="Rokas A."/>
            <person name="Rosa C.A."/>
            <person name="Scheuner C."/>
            <person name="Sibirny A.A."/>
            <person name="Slot J.C."/>
            <person name="Stielow J.B."/>
            <person name="Sun H."/>
            <person name="Kurtzman C.P."/>
            <person name="Blackwell M."/>
            <person name="Grigoriev I.V."/>
            <person name="Jeffries T.W."/>
        </authorList>
    </citation>
    <scope>NUCLEOTIDE SEQUENCE [LARGE SCALE GENOMIC DNA]</scope>
    <source>
        <strain evidence="3">NRRL YB-2248</strain>
    </source>
</reference>
<dbReference type="OrthoDB" id="5873279at2759"/>
<dbReference type="InterPro" id="IPR014756">
    <property type="entry name" value="Ig_E-set"/>
</dbReference>
<gene>
    <name evidence="2" type="ORF">CANARDRAFT_22669</name>
</gene>
<protein>
    <submittedName>
        <fullName evidence="2">Uncharacterized protein</fullName>
    </submittedName>
</protein>
<evidence type="ECO:0000313" key="2">
    <source>
        <dbReference type="EMBL" id="ODV85882.1"/>
    </source>
</evidence>
<name>A0A1E4T2D7_9ASCO</name>
<organism evidence="2 3">
    <name type="scientific">[Candida] arabinofermentans NRRL YB-2248</name>
    <dbReference type="NCBI Taxonomy" id="983967"/>
    <lineage>
        <taxon>Eukaryota</taxon>
        <taxon>Fungi</taxon>
        <taxon>Dikarya</taxon>
        <taxon>Ascomycota</taxon>
        <taxon>Saccharomycotina</taxon>
        <taxon>Pichiomycetes</taxon>
        <taxon>Pichiales</taxon>
        <taxon>Pichiaceae</taxon>
        <taxon>Ogataea</taxon>
        <taxon>Ogataea/Candida clade</taxon>
    </lineage>
</organism>
<dbReference type="SUPFAM" id="SSF81296">
    <property type="entry name" value="E set domains"/>
    <property type="match status" value="1"/>
</dbReference>
<feature type="compositionally biased region" description="Polar residues" evidence="1">
    <location>
        <begin position="161"/>
        <end position="173"/>
    </location>
</feature>
<dbReference type="Proteomes" id="UP000094801">
    <property type="component" value="Unassembled WGS sequence"/>
</dbReference>
<evidence type="ECO:0000313" key="3">
    <source>
        <dbReference type="Proteomes" id="UP000094801"/>
    </source>
</evidence>
<evidence type="ECO:0000256" key="1">
    <source>
        <dbReference type="SAM" id="MobiDB-lite"/>
    </source>
</evidence>
<proteinExistence type="predicted"/>
<keyword evidence="3" id="KW-1185">Reference proteome</keyword>
<dbReference type="CDD" id="cd02859">
    <property type="entry name" value="E_set_AMPKbeta_like_N"/>
    <property type="match status" value="1"/>
</dbReference>
<dbReference type="InterPro" id="IPR013783">
    <property type="entry name" value="Ig-like_fold"/>
</dbReference>
<dbReference type="AlphaFoldDB" id="A0A1E4T2D7"/>
<dbReference type="Gene3D" id="2.60.40.10">
    <property type="entry name" value="Immunoglobulins"/>
    <property type="match status" value="1"/>
</dbReference>
<accession>A0A1E4T2D7</accession>